<dbReference type="GeneID" id="67209712"/>
<protein>
    <submittedName>
        <fullName evidence="2">Uncharacterized protein</fullName>
    </submittedName>
</protein>
<dbReference type="KEGG" id="hmp:K6T50_02550"/>
<feature type="compositionally biased region" description="Basic and acidic residues" evidence="1">
    <location>
        <begin position="99"/>
        <end position="115"/>
    </location>
</feature>
<evidence type="ECO:0000256" key="1">
    <source>
        <dbReference type="SAM" id="MobiDB-lite"/>
    </source>
</evidence>
<feature type="region of interest" description="Disordered" evidence="1">
    <location>
        <begin position="94"/>
        <end position="115"/>
    </location>
</feature>
<dbReference type="Proteomes" id="UP000826254">
    <property type="component" value="Chromosome"/>
</dbReference>
<gene>
    <name evidence="2" type="ORF">K6T50_02550</name>
</gene>
<dbReference type="EMBL" id="CP081958">
    <property type="protein sequence ID" value="QZP38060.1"/>
    <property type="molecule type" value="Genomic_DNA"/>
</dbReference>
<proteinExistence type="predicted"/>
<dbReference type="RefSeq" id="WP_222607864.1">
    <property type="nucleotide sequence ID" value="NZ_CP081958.1"/>
</dbReference>
<keyword evidence="3" id="KW-1185">Reference proteome</keyword>
<name>A0A8T8WDY3_9EURY</name>
<evidence type="ECO:0000313" key="2">
    <source>
        <dbReference type="EMBL" id="QZP38060.1"/>
    </source>
</evidence>
<sequence length="115" mass="12206">MSSTTPNAAPNVDRSRDGTCLRVELSGEFEAADVVTAMARARHVAEDCDAEFGVVVDVREFTARGTALAALGEWETFLRMAGATAVVRVGDDDDAVGGADRRASSIEEAERMISQ</sequence>
<accession>A0A8T8WDY3</accession>
<evidence type="ECO:0000313" key="3">
    <source>
        <dbReference type="Proteomes" id="UP000826254"/>
    </source>
</evidence>
<reference evidence="2 3" key="1">
    <citation type="journal article" date="2021" name="Int. J. Syst. Evol. Microbiol.">
        <title>Halobaculum halophilum sp. nov. and Halobaculum salinum sp. nov., isolated from salt lake and saline soil.</title>
        <authorList>
            <person name="Cui H.L."/>
            <person name="Shi X.W."/>
            <person name="Yin X.M."/>
            <person name="Yang X.Y."/>
            <person name="Hou J."/>
            <person name="Zhu L."/>
        </authorList>
    </citation>
    <scope>NUCLEOTIDE SEQUENCE [LARGE SCALE GENOMIC DNA]</scope>
    <source>
        <strain evidence="2 3">NBRC 109044</strain>
    </source>
</reference>
<organism evidence="2 3">
    <name type="scientific">Halobaculum magnesiiphilum</name>
    <dbReference type="NCBI Taxonomy" id="1017351"/>
    <lineage>
        <taxon>Archaea</taxon>
        <taxon>Methanobacteriati</taxon>
        <taxon>Methanobacteriota</taxon>
        <taxon>Stenosarchaea group</taxon>
        <taxon>Halobacteria</taxon>
        <taxon>Halobacteriales</taxon>
        <taxon>Haloferacaceae</taxon>
        <taxon>Halobaculum</taxon>
    </lineage>
</organism>
<dbReference type="AlphaFoldDB" id="A0A8T8WDY3"/>